<dbReference type="EnsemblMetazoa" id="XM_029486629.1">
    <property type="protein sequence ID" value="XP_029342489.1"/>
    <property type="gene ID" value="LOC107885068"/>
</dbReference>
<dbReference type="Gene3D" id="1.10.150.50">
    <property type="entry name" value="Transcription Factor, Ets-1"/>
    <property type="match status" value="1"/>
</dbReference>
<sequence>MDDWTITTLKNWNMSDSVIATFKDEEIDKNSFLKLTENMIKTLIPKIGPQAKFLSNLNELISELKSHGDIKIPNEFNQGAQNQIDVHQQLNYIDSIDEIQVLDLNTINIINQATEHNDITNGVTQINSYSNHQALQTESQHSQHIKQILECSIEGKNVYSYYQQNGCLTFAMRTKLVRLVIDSEIHKSPDEKLSINTIHKLALGIVELFPHESVHTYFIPYKKEQQHVRPNRGKLWDRYCNIRKDIRKLQNANDKNSNNRNLNIMDNLIVNDEDLEDNLLWLKNNREPVHTVIEKWTLTSSYRYKKLLSSETEHSYFKQYPAISDPYGYQLIEIDFDRMYPGKEVSLFNIFPNFVKTISNYINKFKPQLEKDTKCARLLRELNTPTEQDAYVPALSLLPRIFPSLTVSKSSCKNFAKKKKTENWRPSYTEVLEGFICFIKNAAQLKEIYDQKETKAIKYGFTVQPYVTLLCPYPNDDLAVTASYVVINKFVYKVETPLKAVDICFKSFFVLNLSYPTECDHVWAFVQKFFYDINTNHDKQYQSVDNTINDFKYIQNLSE</sequence>
<dbReference type="PANTHER" id="PTHR31025:SF9">
    <property type="entry name" value="SI:DKEY-286J15.1"/>
    <property type="match status" value="1"/>
</dbReference>
<reference evidence="1" key="2">
    <citation type="submission" date="2022-06" db="UniProtKB">
        <authorList>
            <consortium name="EnsemblMetazoa"/>
        </authorList>
    </citation>
    <scope>IDENTIFICATION</scope>
</reference>
<dbReference type="RefSeq" id="XP_029342489.1">
    <property type="nucleotide sequence ID" value="XM_029486629.1"/>
</dbReference>
<organism evidence="1 2">
    <name type="scientific">Acyrthosiphon pisum</name>
    <name type="common">Pea aphid</name>
    <dbReference type="NCBI Taxonomy" id="7029"/>
    <lineage>
        <taxon>Eukaryota</taxon>
        <taxon>Metazoa</taxon>
        <taxon>Ecdysozoa</taxon>
        <taxon>Arthropoda</taxon>
        <taxon>Hexapoda</taxon>
        <taxon>Insecta</taxon>
        <taxon>Pterygota</taxon>
        <taxon>Neoptera</taxon>
        <taxon>Paraneoptera</taxon>
        <taxon>Hemiptera</taxon>
        <taxon>Sternorrhyncha</taxon>
        <taxon>Aphidomorpha</taxon>
        <taxon>Aphidoidea</taxon>
        <taxon>Aphididae</taxon>
        <taxon>Macrosiphini</taxon>
        <taxon>Acyrthosiphon</taxon>
    </lineage>
</organism>
<dbReference type="GeneID" id="107885068"/>
<name>A0A8R2JMZ7_ACYPI</name>
<protein>
    <submittedName>
        <fullName evidence="1">Uncharacterized protein</fullName>
    </submittedName>
</protein>
<dbReference type="InterPro" id="IPR013761">
    <property type="entry name" value="SAM/pointed_sf"/>
</dbReference>
<dbReference type="PANTHER" id="PTHR31025">
    <property type="entry name" value="SI:CH211-196P9.1-RELATED"/>
    <property type="match status" value="1"/>
</dbReference>
<dbReference type="AlphaFoldDB" id="A0A8R2JMZ7"/>
<dbReference type="KEGG" id="api:107885068"/>
<keyword evidence="2" id="KW-1185">Reference proteome</keyword>
<reference evidence="2" key="1">
    <citation type="submission" date="2010-06" db="EMBL/GenBank/DDBJ databases">
        <authorList>
            <person name="Jiang H."/>
            <person name="Abraham K."/>
            <person name="Ali S."/>
            <person name="Alsbrooks S.L."/>
            <person name="Anim B.N."/>
            <person name="Anosike U.S."/>
            <person name="Attaway T."/>
            <person name="Bandaranaike D.P."/>
            <person name="Battles P.K."/>
            <person name="Bell S.N."/>
            <person name="Bell A.V."/>
            <person name="Beltran B."/>
            <person name="Bickham C."/>
            <person name="Bustamante Y."/>
            <person name="Caleb T."/>
            <person name="Canada A."/>
            <person name="Cardenas V."/>
            <person name="Carter K."/>
            <person name="Chacko J."/>
            <person name="Chandrabose M.N."/>
            <person name="Chavez D."/>
            <person name="Chavez A."/>
            <person name="Chen L."/>
            <person name="Chu H.-S."/>
            <person name="Claassen K.J."/>
            <person name="Cockrell R."/>
            <person name="Collins M."/>
            <person name="Cooper J.A."/>
            <person name="Cree A."/>
            <person name="Curry S.M."/>
            <person name="Da Y."/>
            <person name="Dao M.D."/>
            <person name="Das B."/>
            <person name="Davila M.-L."/>
            <person name="Davy-Carroll L."/>
            <person name="Denson S."/>
            <person name="Dinh H."/>
            <person name="Ebong V.E."/>
            <person name="Edwards J.R."/>
            <person name="Egan A."/>
            <person name="El-Daye J."/>
            <person name="Escobedo L."/>
            <person name="Fernandez S."/>
            <person name="Fernando P.R."/>
            <person name="Flagg N."/>
            <person name="Forbes L.D."/>
            <person name="Fowler R.G."/>
            <person name="Fu Q."/>
            <person name="Gabisi R.A."/>
            <person name="Ganer J."/>
            <person name="Garbino Pronczuk A."/>
            <person name="Garcia R.M."/>
            <person name="Garner T."/>
            <person name="Garrett T.E."/>
            <person name="Gonzalez D.A."/>
            <person name="Hamid H."/>
            <person name="Hawkins E.S."/>
            <person name="Hirani K."/>
            <person name="Hogues M.E."/>
            <person name="Hollins B."/>
            <person name="Hsiao C.-H."/>
            <person name="Jabil R."/>
            <person name="James M.L."/>
            <person name="Jhangiani S.N."/>
            <person name="Johnson B."/>
            <person name="Johnson Q."/>
            <person name="Joshi V."/>
            <person name="Kalu J.B."/>
            <person name="Kam C."/>
            <person name="Kashfia A."/>
            <person name="Keebler J."/>
            <person name="Kisamo H."/>
            <person name="Kovar C.L."/>
            <person name="Lago L.A."/>
            <person name="Lai C.-Y."/>
            <person name="Laidlaw J."/>
            <person name="Lara F."/>
            <person name="Le T.-K."/>
            <person name="Lee S.L."/>
            <person name="Legall F.H."/>
            <person name="Lemon S.J."/>
            <person name="Lewis L.R."/>
            <person name="Li B."/>
            <person name="Liu Y."/>
            <person name="Liu Y.-S."/>
            <person name="Lopez J."/>
            <person name="Lozado R.J."/>
            <person name="Lu J."/>
            <person name="Madu R.C."/>
            <person name="Maheshwari M."/>
            <person name="Maheshwari R."/>
            <person name="Malloy K."/>
            <person name="Martinez E."/>
            <person name="Mathew T."/>
            <person name="Mercado I.C."/>
            <person name="Mercado C."/>
            <person name="Meyer B."/>
            <person name="Montgomery K."/>
            <person name="Morgan M.B."/>
            <person name="Munidasa M."/>
            <person name="Nazareth L.V."/>
            <person name="Nelson J."/>
            <person name="Ng B.M."/>
            <person name="Nguyen N.B."/>
            <person name="Nguyen P.Q."/>
            <person name="Nguyen T."/>
            <person name="Obregon M."/>
            <person name="Okwuonu G.O."/>
            <person name="Onwere C.G."/>
            <person name="Orozco G."/>
            <person name="Parra A."/>
            <person name="Patel S."/>
            <person name="Patil S."/>
            <person name="Perez A."/>
            <person name="Perez Y."/>
            <person name="Pham C."/>
            <person name="Primus E.L."/>
            <person name="Pu L.-L."/>
            <person name="Puazo M."/>
            <person name="Qin X."/>
            <person name="Quiroz J.B."/>
            <person name="Reese J."/>
            <person name="Richards S."/>
            <person name="Rives C.M."/>
            <person name="Robberts R."/>
            <person name="Ruiz S.J."/>
            <person name="Ruiz M.J."/>
            <person name="Santibanez J."/>
            <person name="Schneider B.W."/>
            <person name="Sisson I."/>
            <person name="Smith M."/>
            <person name="Sodergren E."/>
            <person name="Song X.-Z."/>
            <person name="Song B.B."/>
            <person name="Summersgill H."/>
            <person name="Thelus R."/>
            <person name="Thornton R.D."/>
            <person name="Trejos Z.Y."/>
            <person name="Usmani K."/>
            <person name="Vattathil S."/>
            <person name="Villasana D."/>
            <person name="Walker D.L."/>
            <person name="Wang S."/>
            <person name="Wang K."/>
            <person name="White C.S."/>
            <person name="Williams A.C."/>
            <person name="Williamson J."/>
            <person name="Wilson K."/>
            <person name="Woghiren I.O."/>
            <person name="Woodworth J.R."/>
            <person name="Worley K.C."/>
            <person name="Wright R.A."/>
            <person name="Wu W."/>
            <person name="Young L."/>
            <person name="Zhang L."/>
            <person name="Zhang J."/>
            <person name="Zhu Y."/>
            <person name="Muzny D.M."/>
            <person name="Weinstock G."/>
            <person name="Gibbs R.A."/>
        </authorList>
    </citation>
    <scope>NUCLEOTIDE SEQUENCE [LARGE SCALE GENOMIC DNA]</scope>
    <source>
        <strain evidence="2">LSR1</strain>
    </source>
</reference>
<dbReference type="Proteomes" id="UP000007819">
    <property type="component" value="Chromosome X"/>
</dbReference>
<dbReference type="OrthoDB" id="6591769at2759"/>
<evidence type="ECO:0000313" key="2">
    <source>
        <dbReference type="Proteomes" id="UP000007819"/>
    </source>
</evidence>
<evidence type="ECO:0000313" key="1">
    <source>
        <dbReference type="EnsemblMetazoa" id="XP_029342489.1"/>
    </source>
</evidence>
<accession>A0A8R2JMZ7</accession>
<proteinExistence type="predicted"/>